<dbReference type="Proteomes" id="UP000324143">
    <property type="component" value="Unassembled WGS sequence"/>
</dbReference>
<evidence type="ECO:0000256" key="4">
    <source>
        <dbReference type="ARBA" id="ARBA00023136"/>
    </source>
</evidence>
<keyword evidence="2 5" id="KW-0812">Transmembrane</keyword>
<dbReference type="GO" id="GO:0016020">
    <property type="term" value="C:membrane"/>
    <property type="evidence" value="ECO:0007669"/>
    <property type="project" value="UniProtKB-SubCell"/>
</dbReference>
<evidence type="ECO:0000313" key="6">
    <source>
        <dbReference type="EMBL" id="TYB31462.1"/>
    </source>
</evidence>
<feature type="transmembrane region" description="Helical" evidence="5">
    <location>
        <begin position="68"/>
        <end position="87"/>
    </location>
</feature>
<dbReference type="PANTHER" id="PTHR36460:SF1">
    <property type="entry name" value="UPF0132 DOMAIN PROTEIN (AFU_ORTHOLOGUE AFUA_3G10255)"/>
    <property type="match status" value="1"/>
</dbReference>
<comment type="subcellular location">
    <subcellularLocation>
        <location evidence="1">Membrane</location>
        <topology evidence="1">Multi-pass membrane protein</topology>
    </subcellularLocation>
</comment>
<dbReference type="PANTHER" id="PTHR36460">
    <property type="entry name" value="UPF0132 DOMAIN PROTEIN (AFU_ORTHOLOGUE AFUA_3G10255)"/>
    <property type="match status" value="1"/>
</dbReference>
<proteinExistence type="predicted"/>
<sequence>METKSSTGMKENLAGLLCYVLGWITGLIFFIIEKESKFVKFHALQSLLFFGGIFVASLVLGMVPILGWLISFILFVLAIIFWIIGMIKAYNNQQYKFPVVGDIAEKQIFE</sequence>
<keyword evidence="7" id="KW-1185">Reference proteome</keyword>
<accession>A0A5D0MGC7</accession>
<protein>
    <submittedName>
        <fullName evidence="6">DUF4870 domain-containing protein</fullName>
    </submittedName>
</protein>
<evidence type="ECO:0000256" key="1">
    <source>
        <dbReference type="ARBA" id="ARBA00004141"/>
    </source>
</evidence>
<evidence type="ECO:0000256" key="2">
    <source>
        <dbReference type="ARBA" id="ARBA00022692"/>
    </source>
</evidence>
<feature type="transmembrane region" description="Helical" evidence="5">
    <location>
        <begin position="12"/>
        <end position="32"/>
    </location>
</feature>
<dbReference type="Pfam" id="PF09685">
    <property type="entry name" value="MamF_MmsF"/>
    <property type="match status" value="1"/>
</dbReference>
<dbReference type="InterPro" id="IPR019109">
    <property type="entry name" value="MamF_MmsF"/>
</dbReference>
<feature type="transmembrane region" description="Helical" evidence="5">
    <location>
        <begin position="44"/>
        <end position="62"/>
    </location>
</feature>
<name>A0A5D0MGC7_9BACT</name>
<dbReference type="AlphaFoldDB" id="A0A5D0MGC7"/>
<evidence type="ECO:0000313" key="7">
    <source>
        <dbReference type="Proteomes" id="UP000324143"/>
    </source>
</evidence>
<evidence type="ECO:0000256" key="5">
    <source>
        <dbReference type="SAM" id="Phobius"/>
    </source>
</evidence>
<keyword evidence="4 5" id="KW-0472">Membrane</keyword>
<dbReference type="EMBL" id="VSIX01000033">
    <property type="protein sequence ID" value="TYB31462.1"/>
    <property type="molecule type" value="Genomic_DNA"/>
</dbReference>
<keyword evidence="3 5" id="KW-1133">Transmembrane helix</keyword>
<gene>
    <name evidence="6" type="ORF">FXF47_03870</name>
</gene>
<organism evidence="6 7">
    <name type="scientific">Candidatus Mcinerneyibacterium aminivorans</name>
    <dbReference type="NCBI Taxonomy" id="2703815"/>
    <lineage>
        <taxon>Bacteria</taxon>
        <taxon>Candidatus Macinerneyibacteriota</taxon>
        <taxon>Candidatus Mcinerneyibacteria</taxon>
        <taxon>Candidatus Mcinerneyibacteriales</taxon>
        <taxon>Candidatus Mcinerneyibacteriaceae</taxon>
        <taxon>Candidatus Mcinerneyibacterium</taxon>
    </lineage>
</organism>
<evidence type="ECO:0000256" key="3">
    <source>
        <dbReference type="ARBA" id="ARBA00022989"/>
    </source>
</evidence>
<comment type="caution">
    <text evidence="6">The sequence shown here is derived from an EMBL/GenBank/DDBJ whole genome shotgun (WGS) entry which is preliminary data.</text>
</comment>
<reference evidence="6" key="1">
    <citation type="submission" date="2019-08" db="EMBL/GenBank/DDBJ databases">
        <title>Genomic characterization of a novel candidate phylum (ARYD3) from a high temperature, high salinity tertiary oil reservoir in north central Oklahoma, USA.</title>
        <authorList>
            <person name="Youssef N.H."/>
            <person name="Yadav A."/>
            <person name="Elshahed M.S."/>
        </authorList>
    </citation>
    <scope>NUCLEOTIDE SEQUENCE [LARGE SCALE GENOMIC DNA]</scope>
    <source>
        <strain evidence="6">ARYD3</strain>
    </source>
</reference>